<protein>
    <recommendedName>
        <fullName evidence="1">Hemerythrin-like domain-containing protein</fullName>
    </recommendedName>
</protein>
<accession>A0A3B0UW34</accession>
<evidence type="ECO:0000259" key="1">
    <source>
        <dbReference type="Pfam" id="PF01814"/>
    </source>
</evidence>
<dbReference type="Pfam" id="PF01814">
    <property type="entry name" value="Hemerythrin"/>
    <property type="match status" value="1"/>
</dbReference>
<dbReference type="InterPro" id="IPR012312">
    <property type="entry name" value="Hemerythrin-like"/>
</dbReference>
<organism evidence="2">
    <name type="scientific">hydrothermal vent metagenome</name>
    <dbReference type="NCBI Taxonomy" id="652676"/>
    <lineage>
        <taxon>unclassified sequences</taxon>
        <taxon>metagenomes</taxon>
        <taxon>ecological metagenomes</taxon>
    </lineage>
</organism>
<feature type="domain" description="Hemerythrin-like" evidence="1">
    <location>
        <begin position="6"/>
        <end position="135"/>
    </location>
</feature>
<dbReference type="AlphaFoldDB" id="A0A3B0UW34"/>
<gene>
    <name evidence="2" type="ORF">MNBD_BACTEROID06-9</name>
</gene>
<dbReference type="EMBL" id="UOES01000594">
    <property type="protein sequence ID" value="VAW29567.1"/>
    <property type="molecule type" value="Genomic_DNA"/>
</dbReference>
<proteinExistence type="predicted"/>
<sequence>MAYTQKFRDQHDKLLEKAGEISKHLDEDALTKDAKVIRDMLSGLLGNLKIHLAVEDKALYPKLKNSGNPELAAVAIQYETEMGGIAEFVANYSKKWPSAYAISDDAKGFIEETKQLISALGKRIQKENDHLYKLADDFL</sequence>
<name>A0A3B0UW34_9ZZZZ</name>
<evidence type="ECO:0000313" key="2">
    <source>
        <dbReference type="EMBL" id="VAW29567.1"/>
    </source>
</evidence>
<reference evidence="2" key="1">
    <citation type="submission" date="2018-06" db="EMBL/GenBank/DDBJ databases">
        <authorList>
            <person name="Zhirakovskaya E."/>
        </authorList>
    </citation>
    <scope>NUCLEOTIDE SEQUENCE</scope>
</reference>
<dbReference type="Gene3D" id="1.20.120.520">
    <property type="entry name" value="nmb1532 protein domain like"/>
    <property type="match status" value="1"/>
</dbReference>